<feature type="domain" description="GON" evidence="3">
    <location>
        <begin position="36"/>
        <end position="91"/>
    </location>
</feature>
<evidence type="ECO:0000313" key="4">
    <source>
        <dbReference type="EMBL" id="MBB6397628.1"/>
    </source>
</evidence>
<proteinExistence type="predicted"/>
<keyword evidence="5" id="KW-1185">Reference proteome</keyword>
<feature type="chain" id="PRO_5031306404" description="GON domain-containing protein" evidence="2">
    <location>
        <begin position="30"/>
        <end position="282"/>
    </location>
</feature>
<protein>
    <recommendedName>
        <fullName evidence="3">GON domain-containing protein</fullName>
    </recommendedName>
</protein>
<reference evidence="4 5" key="1">
    <citation type="submission" date="2020-08" db="EMBL/GenBank/DDBJ databases">
        <title>Sequencing the genomes of 1000 actinobacteria strains.</title>
        <authorList>
            <person name="Klenk H.-P."/>
        </authorList>
    </citation>
    <scope>NUCLEOTIDE SEQUENCE [LARGE SCALE GENOMIC DNA]</scope>
    <source>
        <strain evidence="4 5">DSM 43675</strain>
    </source>
</reference>
<gene>
    <name evidence="4" type="ORF">BKA00_004542</name>
</gene>
<evidence type="ECO:0000313" key="5">
    <source>
        <dbReference type="Proteomes" id="UP000546324"/>
    </source>
</evidence>
<dbReference type="AlphaFoldDB" id="A0A7X0G1F0"/>
<name>A0A7X0G1F0_9ACTN</name>
<keyword evidence="1" id="KW-0479">Metal-binding</keyword>
<dbReference type="GO" id="GO:0004222">
    <property type="term" value="F:metalloendopeptidase activity"/>
    <property type="evidence" value="ECO:0007669"/>
    <property type="project" value="InterPro"/>
</dbReference>
<feature type="signal peptide" evidence="2">
    <location>
        <begin position="1"/>
        <end position="29"/>
    </location>
</feature>
<dbReference type="InterPro" id="IPR012314">
    <property type="entry name" value="Pept_M12B_GON-ADAMTSs"/>
</dbReference>
<sequence>MAKMPFRAPVILAATCAALPLAATVPAHADTGVLHRSCQQVRQNFPSAPNGTYLLSDGAKLFTVYCADMTTAPKEYVTLERTGSSENYSQYTAGGASPGANVRTRFTRIRLDPATFTVDIGDLKYASSTGSLSHGGSETVTGMPYAVAMSCTGTPVGEGDIDLRGTAVKVDNAFATGGAGSSGTATVSPDAQTVTLRGGGFCGWIMPTPVRYNPFNPGPGMPNLKLDCTNQIRSASQICLRLAPAAGPRMQVTREGSHRLVHLRPGGRTAVLGLDGQVRSLR</sequence>
<dbReference type="EMBL" id="JACHMQ010000001">
    <property type="protein sequence ID" value="MBB6397628.1"/>
    <property type="molecule type" value="Genomic_DNA"/>
</dbReference>
<dbReference type="Pfam" id="PF08685">
    <property type="entry name" value="GON"/>
    <property type="match status" value="2"/>
</dbReference>
<dbReference type="Proteomes" id="UP000546324">
    <property type="component" value="Unassembled WGS sequence"/>
</dbReference>
<feature type="domain" description="GON" evidence="3">
    <location>
        <begin position="102"/>
        <end position="208"/>
    </location>
</feature>
<accession>A0A7X0G1F0</accession>
<evidence type="ECO:0000256" key="2">
    <source>
        <dbReference type="SAM" id="SignalP"/>
    </source>
</evidence>
<keyword evidence="2" id="KW-0732">Signal</keyword>
<comment type="caution">
    <text evidence="4">The sequence shown here is derived from an EMBL/GenBank/DDBJ whole genome shotgun (WGS) entry which is preliminary data.</text>
</comment>
<evidence type="ECO:0000256" key="1">
    <source>
        <dbReference type="ARBA" id="ARBA00022723"/>
    </source>
</evidence>
<dbReference type="GO" id="GO:0008270">
    <property type="term" value="F:zinc ion binding"/>
    <property type="evidence" value="ECO:0007669"/>
    <property type="project" value="InterPro"/>
</dbReference>
<evidence type="ECO:0000259" key="3">
    <source>
        <dbReference type="Pfam" id="PF08685"/>
    </source>
</evidence>
<dbReference type="RefSeq" id="WP_185028078.1">
    <property type="nucleotide sequence ID" value="NZ_JACHMQ010000001.1"/>
</dbReference>
<organism evidence="4 5">
    <name type="scientific">Actinomadura coerulea</name>
    <dbReference type="NCBI Taxonomy" id="46159"/>
    <lineage>
        <taxon>Bacteria</taxon>
        <taxon>Bacillati</taxon>
        <taxon>Actinomycetota</taxon>
        <taxon>Actinomycetes</taxon>
        <taxon>Streptosporangiales</taxon>
        <taxon>Thermomonosporaceae</taxon>
        <taxon>Actinomadura</taxon>
    </lineage>
</organism>